<dbReference type="InParanoid" id="A0A0V1ATZ6"/>
<accession>A0A0V1ATZ6</accession>
<dbReference type="STRING" id="6334.A0A0V1ATZ6"/>
<reference evidence="2 3" key="1">
    <citation type="submission" date="2015-01" db="EMBL/GenBank/DDBJ databases">
        <title>Evolution of Trichinella species and genotypes.</title>
        <authorList>
            <person name="Korhonen P.K."/>
            <person name="Edoardo P."/>
            <person name="Giuseppe L.R."/>
            <person name="Gasser R.B."/>
        </authorList>
    </citation>
    <scope>NUCLEOTIDE SEQUENCE [LARGE SCALE GENOMIC DNA]</scope>
    <source>
        <strain evidence="2">ISS3</strain>
    </source>
</reference>
<comment type="caution">
    <text evidence="2">The sequence shown here is derived from an EMBL/GenBank/DDBJ whole genome shotgun (WGS) entry which is preliminary data.</text>
</comment>
<evidence type="ECO:0000313" key="2">
    <source>
        <dbReference type="EMBL" id="KRY28198.1"/>
    </source>
</evidence>
<dbReference type="GO" id="GO:0005634">
    <property type="term" value="C:nucleus"/>
    <property type="evidence" value="ECO:0007669"/>
    <property type="project" value="TreeGrafter"/>
</dbReference>
<feature type="compositionally biased region" description="Acidic residues" evidence="1">
    <location>
        <begin position="387"/>
        <end position="414"/>
    </location>
</feature>
<gene>
    <name evidence="2" type="primary">Ecd</name>
    <name evidence="2" type="ORF">T01_10597</name>
</gene>
<dbReference type="PANTHER" id="PTHR13060:SF0">
    <property type="entry name" value="PROTEIN ECDYSONELESS HOMOLOG"/>
    <property type="match status" value="1"/>
</dbReference>
<dbReference type="eggNOG" id="KOG2406">
    <property type="taxonomic scope" value="Eukaryota"/>
</dbReference>
<proteinExistence type="predicted"/>
<dbReference type="PANTHER" id="PTHR13060">
    <property type="entry name" value="SGT1 PROTEIN HSGT1 SUPPRESSOR OF GCR2"/>
    <property type="match status" value="1"/>
</dbReference>
<feature type="region of interest" description="Disordered" evidence="1">
    <location>
        <begin position="387"/>
        <end position="415"/>
    </location>
</feature>
<dbReference type="OrthoDB" id="27237at2759"/>
<protein>
    <submittedName>
        <fullName evidence="2">Protein SGT1-like protein</fullName>
    </submittedName>
</protein>
<dbReference type="EMBL" id="JYDH01000215">
    <property type="protein sequence ID" value="KRY28198.1"/>
    <property type="molecule type" value="Genomic_DNA"/>
</dbReference>
<evidence type="ECO:0000256" key="1">
    <source>
        <dbReference type="SAM" id="MobiDB-lite"/>
    </source>
</evidence>
<organism evidence="2 3">
    <name type="scientific">Trichinella spiralis</name>
    <name type="common">Trichina worm</name>
    <dbReference type="NCBI Taxonomy" id="6334"/>
    <lineage>
        <taxon>Eukaryota</taxon>
        <taxon>Metazoa</taxon>
        <taxon>Ecdysozoa</taxon>
        <taxon>Nematoda</taxon>
        <taxon>Enoplea</taxon>
        <taxon>Dorylaimia</taxon>
        <taxon>Trichinellida</taxon>
        <taxon>Trichinellidae</taxon>
        <taxon>Trichinella</taxon>
    </lineage>
</organism>
<dbReference type="AlphaFoldDB" id="A0A0V1ATZ6"/>
<keyword evidence="3" id="KW-1185">Reference proteome</keyword>
<name>A0A0V1ATZ6_TRISP</name>
<dbReference type="Proteomes" id="UP000054776">
    <property type="component" value="Unassembled WGS sequence"/>
</dbReference>
<dbReference type="Pfam" id="PF07093">
    <property type="entry name" value="SGT1"/>
    <property type="match status" value="2"/>
</dbReference>
<sequence>MFLCIFSLVGRVSTQRKHVIMSYYDCDIVYYYIYGKVMGELPPLQEIMDYINLLSSDYIWQREPLKLQEKSLPEVHYCGNLHFDDHLDDEKMVVSLLLKVTVRFPNVLVRLVELDSELLFTLLANKIPIWITERNAPNRVFLSNGEVMLIPQGKTVTDVVDIPDDVIPLSTALDVVRRFPWICRTSAEYKHQLLNEVQLQQKNEHFANCMLPRVLAAALRVNPQLVSDAVHAFNSQGVTPRTIKYPPVDLVKQPVRFSKCLYAMLLFGNNPLFDSNNWPFPKVGGPLYKAYNLGWKLTCGFELLDSVISVEQDVLEQQPIERPDDSENWLVISANEVNLDGEPNYLAKSLKRFMKKKSSIRGVKVEKNGLHLKPGLYANRLKRVLDLSEDEDGSDSEMVEDSSMSEDEDDDDEKMDFSASCKEMQSLMDDMDRELAMTDVGRSFENAMQYSEVEGNSGTIPRVDVEKNLIDNFYQSYYSAGGNTGAAATVLHSMNVNMIPPTQNDYNLDSDDELN</sequence>
<evidence type="ECO:0000313" key="3">
    <source>
        <dbReference type="Proteomes" id="UP000054776"/>
    </source>
</evidence>
<dbReference type="InterPro" id="IPR010770">
    <property type="entry name" value="Ecd"/>
</dbReference>